<accession>A0A537M734</accession>
<evidence type="ECO:0000313" key="1">
    <source>
        <dbReference type="EMBL" id="TMJ16061.1"/>
    </source>
</evidence>
<dbReference type="InterPro" id="IPR015867">
    <property type="entry name" value="N-reg_PII/ATP_PRibTrfase_C"/>
</dbReference>
<dbReference type="Proteomes" id="UP000320393">
    <property type="component" value="Unassembled WGS sequence"/>
</dbReference>
<dbReference type="SUPFAM" id="SSF54913">
    <property type="entry name" value="GlnB-like"/>
    <property type="match status" value="1"/>
</dbReference>
<dbReference type="EMBL" id="VBAM01000033">
    <property type="protein sequence ID" value="TMJ16061.1"/>
    <property type="molecule type" value="Genomic_DNA"/>
</dbReference>
<proteinExistence type="predicted"/>
<evidence type="ECO:0008006" key="3">
    <source>
        <dbReference type="Google" id="ProtNLM"/>
    </source>
</evidence>
<dbReference type="Pfam" id="PF06153">
    <property type="entry name" value="CdAMP_rec"/>
    <property type="match status" value="1"/>
</dbReference>
<dbReference type="AlphaFoldDB" id="A0A537M734"/>
<comment type="caution">
    <text evidence="1">The sequence shown here is derived from an EMBL/GenBank/DDBJ whole genome shotgun (WGS) entry which is preliminary data.</text>
</comment>
<organism evidence="1 2">
    <name type="scientific">Candidatus Segetimicrobium genomatis</name>
    <dbReference type="NCBI Taxonomy" id="2569760"/>
    <lineage>
        <taxon>Bacteria</taxon>
        <taxon>Bacillati</taxon>
        <taxon>Candidatus Sysuimicrobiota</taxon>
        <taxon>Candidatus Sysuimicrobiia</taxon>
        <taxon>Candidatus Sysuimicrobiales</taxon>
        <taxon>Candidatus Segetimicrobiaceae</taxon>
        <taxon>Candidatus Segetimicrobium</taxon>
    </lineage>
</organism>
<gene>
    <name evidence="1" type="ORF">E6H02_01300</name>
</gene>
<protein>
    <recommendedName>
        <fullName evidence="3">Transcriptional regulator</fullName>
    </recommendedName>
</protein>
<dbReference type="InterPro" id="IPR010375">
    <property type="entry name" value="CdAMP_rec"/>
</dbReference>
<dbReference type="InterPro" id="IPR011322">
    <property type="entry name" value="N-reg_PII-like_a/b"/>
</dbReference>
<name>A0A537M734_9BACT</name>
<sequence length="109" mass="11657">MKLVLAIVQDKDTRGLMEALVAAEFQATKLASTGGFLREGNATVLIGTEESKVEAVLAIIQKTCHVREQLVSPLPPVVEPVDSYISAPVKVLVGGAVVFVLDVERMVKI</sequence>
<evidence type="ECO:0000313" key="2">
    <source>
        <dbReference type="Proteomes" id="UP000320393"/>
    </source>
</evidence>
<dbReference type="PANTHER" id="PTHR38456">
    <property type="entry name" value="CYCLIC DI-AMP RECEPTOR A"/>
    <property type="match status" value="1"/>
</dbReference>
<dbReference type="PANTHER" id="PTHR38456:SF1">
    <property type="entry name" value="CYCLIC DI-AMP RECEPTOR A"/>
    <property type="match status" value="1"/>
</dbReference>
<reference evidence="1 2" key="1">
    <citation type="journal article" date="2019" name="Nat. Microbiol.">
        <title>Mediterranean grassland soil C-N compound turnover is dependent on rainfall and depth, and is mediated by genomically divergent microorganisms.</title>
        <authorList>
            <person name="Diamond S."/>
            <person name="Andeer P.F."/>
            <person name="Li Z."/>
            <person name="Crits-Christoph A."/>
            <person name="Burstein D."/>
            <person name="Anantharaman K."/>
            <person name="Lane K.R."/>
            <person name="Thomas B.C."/>
            <person name="Pan C."/>
            <person name="Northen T.R."/>
            <person name="Banfield J.F."/>
        </authorList>
    </citation>
    <scope>NUCLEOTIDE SEQUENCE [LARGE SCALE GENOMIC DNA]</scope>
    <source>
        <strain evidence="1">NP_5</strain>
    </source>
</reference>
<dbReference type="Gene3D" id="3.30.70.120">
    <property type="match status" value="1"/>
</dbReference>